<protein>
    <submittedName>
        <fullName evidence="3">Uncharacterized protein</fullName>
    </submittedName>
</protein>
<sequence>MGMILGSERPAELDILPLVNSSSISSLSSDSSPSSSESLSSSLSPPRSTATSLQVRYSASTYSPERGRSYGSKGKYESSPASMLVWRAVRGAASAGGKGAAGAEVVRENVLRLPVVEAVLDAEALRPFAEFVEALRPAVACWFASIMEKQYAKPVEWATLANVLTMEGLHPSRGFSSLVAHPAPLRLASVALSVQVKLTDDAVAVCVGRECSPAEAEGEHDGLADRVEEGQFVHGDLAGSRGPGLGELAVNVREKRLRNEEAEEEVGRREFGSRGATLAATHGLLDVAQEVVHHAVQLCAHRPEGLAFALLLSGDLDSVRRGLVVGLALVIRRQRVGVELSVLLIVVVVLIIVSLLRDVLGDEQVEGVVGRRASTRHIFVVVVVLVVILIVVLDTVGDLDVDPQHSVDEAGPHSGAQLGAVLDHLARVADPGRLAHLILALRNRHST</sequence>
<keyword evidence="2" id="KW-1133">Transmembrane helix</keyword>
<feature type="compositionally biased region" description="Polar residues" evidence="1">
    <location>
        <begin position="49"/>
        <end position="63"/>
    </location>
</feature>
<gene>
    <name evidence="3" type="primary">NTE1</name>
    <name evidence="3" type="ORF">LOC62_01G000480</name>
</gene>
<dbReference type="EMBL" id="CP086714">
    <property type="protein sequence ID" value="WOO76867.1"/>
    <property type="molecule type" value="Genomic_DNA"/>
</dbReference>
<dbReference type="AlphaFoldDB" id="A0AAF0XZL3"/>
<evidence type="ECO:0000313" key="3">
    <source>
        <dbReference type="EMBL" id="WOO76867.1"/>
    </source>
</evidence>
<evidence type="ECO:0000313" key="4">
    <source>
        <dbReference type="Proteomes" id="UP000827549"/>
    </source>
</evidence>
<reference evidence="3" key="1">
    <citation type="submission" date="2023-10" db="EMBL/GenBank/DDBJ databases">
        <authorList>
            <person name="Noh H."/>
        </authorList>
    </citation>
    <scope>NUCLEOTIDE SEQUENCE</scope>
    <source>
        <strain evidence="3">DUCC4014</strain>
    </source>
</reference>
<dbReference type="Proteomes" id="UP000827549">
    <property type="component" value="Chromosome 1"/>
</dbReference>
<evidence type="ECO:0000256" key="2">
    <source>
        <dbReference type="SAM" id="Phobius"/>
    </source>
</evidence>
<keyword evidence="4" id="KW-1185">Reference proteome</keyword>
<accession>A0AAF0XZL3</accession>
<keyword evidence="2" id="KW-0812">Transmembrane</keyword>
<name>A0AAF0XZL3_9TREE</name>
<evidence type="ECO:0000256" key="1">
    <source>
        <dbReference type="SAM" id="MobiDB-lite"/>
    </source>
</evidence>
<organism evidence="3 4">
    <name type="scientific">Vanrija pseudolonga</name>
    <dbReference type="NCBI Taxonomy" id="143232"/>
    <lineage>
        <taxon>Eukaryota</taxon>
        <taxon>Fungi</taxon>
        <taxon>Dikarya</taxon>
        <taxon>Basidiomycota</taxon>
        <taxon>Agaricomycotina</taxon>
        <taxon>Tremellomycetes</taxon>
        <taxon>Trichosporonales</taxon>
        <taxon>Trichosporonaceae</taxon>
        <taxon>Vanrija</taxon>
    </lineage>
</organism>
<feature type="transmembrane region" description="Helical" evidence="2">
    <location>
        <begin position="336"/>
        <end position="356"/>
    </location>
</feature>
<proteinExistence type="predicted"/>
<feature type="region of interest" description="Disordered" evidence="1">
    <location>
        <begin position="23"/>
        <end position="77"/>
    </location>
</feature>
<dbReference type="GeneID" id="87803738"/>
<feature type="transmembrane region" description="Helical" evidence="2">
    <location>
        <begin position="376"/>
        <end position="396"/>
    </location>
</feature>
<keyword evidence="2" id="KW-0472">Membrane</keyword>
<feature type="compositionally biased region" description="Low complexity" evidence="1">
    <location>
        <begin position="23"/>
        <end position="48"/>
    </location>
</feature>
<dbReference type="RefSeq" id="XP_062622899.1">
    <property type="nucleotide sequence ID" value="XM_062766914.1"/>
</dbReference>